<evidence type="ECO:0000256" key="2">
    <source>
        <dbReference type="ARBA" id="ARBA00023033"/>
    </source>
</evidence>
<dbReference type="GO" id="GO:0004497">
    <property type="term" value="F:monooxygenase activity"/>
    <property type="evidence" value="ECO:0007669"/>
    <property type="project" value="UniProtKB-KW"/>
</dbReference>
<proteinExistence type="inferred from homology"/>
<protein>
    <submittedName>
        <fullName evidence="4">Cytochrome P450</fullName>
    </submittedName>
</protein>
<name>A0A183FVW0_HELPZ</name>
<evidence type="ECO:0000313" key="3">
    <source>
        <dbReference type="Proteomes" id="UP000050761"/>
    </source>
</evidence>
<dbReference type="WBParaSite" id="HPBE_0001250701-mRNA-1">
    <property type="protein sequence ID" value="HPBE_0001250701-mRNA-1"/>
    <property type="gene ID" value="HPBE_0001250701"/>
</dbReference>
<dbReference type="InterPro" id="IPR001128">
    <property type="entry name" value="Cyt_P450"/>
</dbReference>
<dbReference type="SUPFAM" id="SSF48264">
    <property type="entry name" value="Cytochrome P450"/>
    <property type="match status" value="1"/>
</dbReference>
<keyword evidence="3" id="KW-1185">Reference proteome</keyword>
<dbReference type="GO" id="GO:0005506">
    <property type="term" value="F:iron ion binding"/>
    <property type="evidence" value="ECO:0007669"/>
    <property type="project" value="InterPro"/>
</dbReference>
<sequence>LGKRQCLGEGIARMELFLFLANFFNTFEIAMDGDRIPTTRKTFSGIVRAQDFRVVLKERH</sequence>
<dbReference type="GO" id="GO:0020037">
    <property type="term" value="F:heme binding"/>
    <property type="evidence" value="ECO:0007669"/>
    <property type="project" value="InterPro"/>
</dbReference>
<dbReference type="AlphaFoldDB" id="A0A183FVW0"/>
<organism evidence="3 4">
    <name type="scientific">Heligmosomoides polygyrus</name>
    <name type="common">Parasitic roundworm</name>
    <dbReference type="NCBI Taxonomy" id="6339"/>
    <lineage>
        <taxon>Eukaryota</taxon>
        <taxon>Metazoa</taxon>
        <taxon>Ecdysozoa</taxon>
        <taxon>Nematoda</taxon>
        <taxon>Chromadorea</taxon>
        <taxon>Rhabditida</taxon>
        <taxon>Rhabditina</taxon>
        <taxon>Rhabditomorpha</taxon>
        <taxon>Strongyloidea</taxon>
        <taxon>Heligmosomidae</taxon>
        <taxon>Heligmosomoides</taxon>
    </lineage>
</organism>
<dbReference type="InterPro" id="IPR036396">
    <property type="entry name" value="Cyt_P450_sf"/>
</dbReference>
<keyword evidence="2" id="KW-0560">Oxidoreductase</keyword>
<dbReference type="Pfam" id="PF00067">
    <property type="entry name" value="p450"/>
    <property type="match status" value="1"/>
</dbReference>
<dbReference type="GO" id="GO:0016705">
    <property type="term" value="F:oxidoreductase activity, acting on paired donors, with incorporation or reduction of molecular oxygen"/>
    <property type="evidence" value="ECO:0007669"/>
    <property type="project" value="InterPro"/>
</dbReference>
<evidence type="ECO:0000313" key="4">
    <source>
        <dbReference type="WBParaSite" id="HPBE_0001250701-mRNA-1"/>
    </source>
</evidence>
<comment type="similarity">
    <text evidence="1">Belongs to the cytochrome P450 family.</text>
</comment>
<evidence type="ECO:0000256" key="1">
    <source>
        <dbReference type="ARBA" id="ARBA00010617"/>
    </source>
</evidence>
<accession>A0A183FVW0</accession>
<keyword evidence="2" id="KW-0503">Monooxygenase</keyword>
<dbReference type="Gene3D" id="1.10.630.10">
    <property type="entry name" value="Cytochrome P450"/>
    <property type="match status" value="1"/>
</dbReference>
<dbReference type="Proteomes" id="UP000050761">
    <property type="component" value="Unassembled WGS sequence"/>
</dbReference>
<reference evidence="4" key="1">
    <citation type="submission" date="2019-09" db="UniProtKB">
        <authorList>
            <consortium name="WormBaseParasite"/>
        </authorList>
    </citation>
    <scope>IDENTIFICATION</scope>
</reference>